<accession>A0A1M5MJI3</accession>
<sequence length="148" mass="17477">MKNLIILLILFVACNQNKSQDLQLIALSPKTYEFKAGENKNRIDYFYLEGQFSYNVQEYEKLKQKIDEKIAAVNTKSYHLYSVYIYKETNVINKDYKGEREAFDGHNEDLIAYVRYTDGKMDIFYLIEKANVVYDAVSGKKENFEFDQ</sequence>
<dbReference type="Proteomes" id="UP000184518">
    <property type="component" value="Unassembled WGS sequence"/>
</dbReference>
<dbReference type="STRING" id="1416778.SAMN05443633_12232"/>
<evidence type="ECO:0000313" key="1">
    <source>
        <dbReference type="EMBL" id="SHG76913.1"/>
    </source>
</evidence>
<dbReference type="AlphaFoldDB" id="A0A1M5MJI3"/>
<organism evidence="1 2">
    <name type="scientific">Chryseobacterium arachidis</name>
    <dbReference type="NCBI Taxonomy" id="1416778"/>
    <lineage>
        <taxon>Bacteria</taxon>
        <taxon>Pseudomonadati</taxon>
        <taxon>Bacteroidota</taxon>
        <taxon>Flavobacteriia</taxon>
        <taxon>Flavobacteriales</taxon>
        <taxon>Weeksellaceae</taxon>
        <taxon>Chryseobacterium group</taxon>
        <taxon>Chryseobacterium</taxon>
    </lineage>
</organism>
<protein>
    <submittedName>
        <fullName evidence="1">Uncharacterized protein</fullName>
    </submittedName>
</protein>
<name>A0A1M5MJI3_9FLAO</name>
<reference evidence="2" key="1">
    <citation type="submission" date="2016-11" db="EMBL/GenBank/DDBJ databases">
        <authorList>
            <person name="Varghese N."/>
            <person name="Submissions S."/>
        </authorList>
    </citation>
    <scope>NUCLEOTIDE SEQUENCE [LARGE SCALE GENOMIC DNA]</scope>
    <source>
        <strain evidence="2">DSM 27619</strain>
    </source>
</reference>
<evidence type="ECO:0000313" key="2">
    <source>
        <dbReference type="Proteomes" id="UP000184518"/>
    </source>
</evidence>
<gene>
    <name evidence="1" type="ORF">SAMN05443633_12232</name>
</gene>
<keyword evidence="2" id="KW-1185">Reference proteome</keyword>
<proteinExistence type="predicted"/>
<dbReference type="EMBL" id="FQUT01000022">
    <property type="protein sequence ID" value="SHG76913.1"/>
    <property type="molecule type" value="Genomic_DNA"/>
</dbReference>